<keyword evidence="2" id="KW-1185">Reference proteome</keyword>
<proteinExistence type="predicted"/>
<reference evidence="1 2" key="1">
    <citation type="journal article" date="2024" name="IMA Fungus">
        <title>Apiospora arundinis, a panoply of carbohydrate-active enzymes and secondary metabolites.</title>
        <authorList>
            <person name="Sorensen T."/>
            <person name="Petersen C."/>
            <person name="Muurmann A.T."/>
            <person name="Christiansen J.V."/>
            <person name="Brundto M.L."/>
            <person name="Overgaard C.K."/>
            <person name="Boysen A.T."/>
            <person name="Wollenberg R.D."/>
            <person name="Larsen T.O."/>
            <person name="Sorensen J.L."/>
            <person name="Nielsen K.L."/>
            <person name="Sondergaard T.E."/>
        </authorList>
    </citation>
    <scope>NUCLEOTIDE SEQUENCE [LARGE SCALE GENOMIC DNA]</scope>
    <source>
        <strain evidence="1 2">AAU 773</strain>
    </source>
</reference>
<gene>
    <name evidence="1" type="ORF">PGQ11_009249</name>
</gene>
<dbReference type="Proteomes" id="UP001390339">
    <property type="component" value="Unassembled WGS sequence"/>
</dbReference>
<name>A0ABR2IHM2_9PEZI</name>
<protein>
    <submittedName>
        <fullName evidence="1">Uncharacterized protein</fullName>
    </submittedName>
</protein>
<organism evidence="1 2">
    <name type="scientific">Apiospora arundinis</name>
    <dbReference type="NCBI Taxonomy" id="335852"/>
    <lineage>
        <taxon>Eukaryota</taxon>
        <taxon>Fungi</taxon>
        <taxon>Dikarya</taxon>
        <taxon>Ascomycota</taxon>
        <taxon>Pezizomycotina</taxon>
        <taxon>Sordariomycetes</taxon>
        <taxon>Xylariomycetidae</taxon>
        <taxon>Amphisphaeriales</taxon>
        <taxon>Apiosporaceae</taxon>
        <taxon>Apiospora</taxon>
    </lineage>
</organism>
<evidence type="ECO:0000313" key="1">
    <source>
        <dbReference type="EMBL" id="KAK8863014.1"/>
    </source>
</evidence>
<comment type="caution">
    <text evidence="1">The sequence shown here is derived from an EMBL/GenBank/DDBJ whole genome shotgun (WGS) entry which is preliminary data.</text>
</comment>
<dbReference type="EMBL" id="JAPCWZ010000005">
    <property type="protein sequence ID" value="KAK8863014.1"/>
    <property type="molecule type" value="Genomic_DNA"/>
</dbReference>
<evidence type="ECO:0000313" key="2">
    <source>
        <dbReference type="Proteomes" id="UP001390339"/>
    </source>
</evidence>
<sequence length="234" mass="26612">MIIKQCRSTDPRDVVFGLSGPLGGGIVPGYTKEIVDVFRKCVVAAFRNGTYDNLFFTAGLIREGRDISVFPSWVPRFHTLREDIHYAISARSSSIFWTKDINCPETPQILDERTMRINCLRIDRCALYKSPRGPLRRTDQRIGYSRRPSSGRIVLNQLHRNLRVSALLQAAVPDANNEAAVKKWQSYGYTSLEEAKTALEDAFVGPQAPEMPVAYSDSFKYVHPMMDCILRWIH</sequence>
<accession>A0ABR2IHM2</accession>